<reference evidence="1 2" key="1">
    <citation type="submission" date="2024-09" db="EMBL/GenBank/DDBJ databases">
        <authorList>
            <person name="Sun Q."/>
            <person name="Mori K."/>
        </authorList>
    </citation>
    <scope>NUCLEOTIDE SEQUENCE [LARGE SCALE GENOMIC DNA]</scope>
    <source>
        <strain evidence="1 2">JCM 11201</strain>
    </source>
</reference>
<evidence type="ECO:0000313" key="2">
    <source>
        <dbReference type="Proteomes" id="UP001589609"/>
    </source>
</evidence>
<sequence length="290" mass="34924">MFLINKRDKQVILDYSLIYDIDSALHLDFYARGLCIEPEVLFKQPSHFTQVSYGLITTNQREHEIYETNLRKNLKSFDFVADLSRRMVKSVFHVHKICRCIEKMPFNQKMQIYDQLFREVGYMFAFKRFSDLLNPEYFSKYKQDEFLEVCRKVRETSHLVKLNTAIERLREETTDERIVHFIKYYGFLDGFSICPTELETIEGVLHRLSTSNCTKRIKRKLGETPTDFGLLLFRRIGWYEEMRHYYQLRALRIFRQAILIFGLDLYETSYQEFQTYIQERSNAIDNYPTS</sequence>
<protein>
    <submittedName>
        <fullName evidence="1">Uncharacterized protein</fullName>
    </submittedName>
</protein>
<comment type="caution">
    <text evidence="1">The sequence shown here is derived from an EMBL/GenBank/DDBJ whole genome shotgun (WGS) entry which is preliminary data.</text>
</comment>
<gene>
    <name evidence="1" type="ORF">ACFFMS_19500</name>
</gene>
<keyword evidence="2" id="KW-1185">Reference proteome</keyword>
<dbReference type="EMBL" id="JBHMAF010000150">
    <property type="protein sequence ID" value="MFB9760510.1"/>
    <property type="molecule type" value="Genomic_DNA"/>
</dbReference>
<accession>A0ABV5WIU0</accession>
<dbReference type="Proteomes" id="UP001589609">
    <property type="component" value="Unassembled WGS sequence"/>
</dbReference>
<organism evidence="1 2">
    <name type="scientific">Ectobacillus funiculus</name>
    <dbReference type="NCBI Taxonomy" id="137993"/>
    <lineage>
        <taxon>Bacteria</taxon>
        <taxon>Bacillati</taxon>
        <taxon>Bacillota</taxon>
        <taxon>Bacilli</taxon>
        <taxon>Bacillales</taxon>
        <taxon>Bacillaceae</taxon>
        <taxon>Ectobacillus</taxon>
    </lineage>
</organism>
<name>A0ABV5WIU0_9BACI</name>
<proteinExistence type="predicted"/>
<dbReference type="RefSeq" id="WP_379950817.1">
    <property type="nucleotide sequence ID" value="NZ_JBHMAF010000150.1"/>
</dbReference>
<evidence type="ECO:0000313" key="1">
    <source>
        <dbReference type="EMBL" id="MFB9760510.1"/>
    </source>
</evidence>